<dbReference type="EMBL" id="LN906597">
    <property type="protein sequence ID" value="CUT17159.1"/>
    <property type="molecule type" value="Genomic_DNA"/>
</dbReference>
<proteinExistence type="inferred from homology"/>
<evidence type="ECO:0000256" key="4">
    <source>
        <dbReference type="ARBA" id="ARBA00022705"/>
    </source>
</evidence>
<dbReference type="PANTHER" id="PTHR34388:SF1">
    <property type="entry name" value="DNA POLYMERASE III SUBUNIT DELTA"/>
    <property type="match status" value="1"/>
</dbReference>
<comment type="catalytic activity">
    <reaction evidence="7">
        <text>DNA(n) + a 2'-deoxyribonucleoside 5'-triphosphate = DNA(n+1) + diphosphate</text>
        <dbReference type="Rhea" id="RHEA:22508"/>
        <dbReference type="Rhea" id="RHEA-COMP:17339"/>
        <dbReference type="Rhea" id="RHEA-COMP:17340"/>
        <dbReference type="ChEBI" id="CHEBI:33019"/>
        <dbReference type="ChEBI" id="CHEBI:61560"/>
        <dbReference type="ChEBI" id="CHEBI:173112"/>
        <dbReference type="EC" id="2.7.7.7"/>
    </reaction>
</comment>
<dbReference type="Gene3D" id="3.40.50.300">
    <property type="entry name" value="P-loop containing nucleotide triphosphate hydrolases"/>
    <property type="match status" value="1"/>
</dbReference>
<dbReference type="GO" id="GO:0009360">
    <property type="term" value="C:DNA polymerase III complex"/>
    <property type="evidence" value="ECO:0007669"/>
    <property type="project" value="TreeGrafter"/>
</dbReference>
<dbReference type="GO" id="GO:0006261">
    <property type="term" value="P:DNA-templated DNA replication"/>
    <property type="evidence" value="ECO:0007669"/>
    <property type="project" value="TreeGrafter"/>
</dbReference>
<dbReference type="PANTHER" id="PTHR34388">
    <property type="entry name" value="DNA POLYMERASE III SUBUNIT DELTA"/>
    <property type="match status" value="1"/>
</dbReference>
<dbReference type="Gene3D" id="1.10.8.60">
    <property type="match status" value="1"/>
</dbReference>
<evidence type="ECO:0000256" key="1">
    <source>
        <dbReference type="ARBA" id="ARBA00012417"/>
    </source>
</evidence>
<keyword evidence="2" id="KW-0808">Transferase</keyword>
<evidence type="ECO:0000256" key="7">
    <source>
        <dbReference type="ARBA" id="ARBA00049244"/>
    </source>
</evidence>
<dbReference type="AlphaFoldDB" id="A0A0S4M028"/>
<keyword evidence="5" id="KW-0239">DNA-directed DNA polymerase</keyword>
<dbReference type="InterPro" id="IPR027417">
    <property type="entry name" value="P-loop_NTPase"/>
</dbReference>
<evidence type="ECO:0000256" key="2">
    <source>
        <dbReference type="ARBA" id="ARBA00022679"/>
    </source>
</evidence>
<dbReference type="SUPFAM" id="SSF48019">
    <property type="entry name" value="post-AAA+ oligomerization domain-like"/>
    <property type="match status" value="1"/>
</dbReference>
<evidence type="ECO:0000256" key="5">
    <source>
        <dbReference type="ARBA" id="ARBA00022932"/>
    </source>
</evidence>
<evidence type="ECO:0000313" key="8">
    <source>
        <dbReference type="EMBL" id="CUT17159.1"/>
    </source>
</evidence>
<dbReference type="SUPFAM" id="SSF52540">
    <property type="entry name" value="P-loop containing nucleoside triphosphate hydrolases"/>
    <property type="match status" value="1"/>
</dbReference>
<dbReference type="NCBIfam" id="TIGR01128">
    <property type="entry name" value="holA"/>
    <property type="match status" value="1"/>
</dbReference>
<dbReference type="RefSeq" id="WP_157722216.1">
    <property type="nucleotide sequence ID" value="NZ_FLSL01000089.1"/>
</dbReference>
<dbReference type="Proteomes" id="UP000198651">
    <property type="component" value="Chromosome I"/>
</dbReference>
<dbReference type="STRING" id="1561003.Ark11_0303"/>
<keyword evidence="3" id="KW-0548">Nucleotidyltransferase</keyword>
<evidence type="ECO:0000313" key="9">
    <source>
        <dbReference type="Proteomes" id="UP000198651"/>
    </source>
</evidence>
<accession>A0A0S4M028</accession>
<organism evidence="8 9">
    <name type="scientific">Candidatus Ichthyocystis hellenicum</name>
    <dbReference type="NCBI Taxonomy" id="1561003"/>
    <lineage>
        <taxon>Bacteria</taxon>
        <taxon>Pseudomonadati</taxon>
        <taxon>Pseudomonadota</taxon>
        <taxon>Betaproteobacteria</taxon>
        <taxon>Burkholderiales</taxon>
        <taxon>Candidatus Ichthyocystis</taxon>
    </lineage>
</organism>
<evidence type="ECO:0000256" key="3">
    <source>
        <dbReference type="ARBA" id="ARBA00022695"/>
    </source>
</evidence>
<reference evidence="9" key="1">
    <citation type="submission" date="2015-11" db="EMBL/GenBank/DDBJ databases">
        <authorList>
            <person name="Seth-Smith H.M.B."/>
        </authorList>
    </citation>
    <scope>NUCLEOTIDE SEQUENCE [LARGE SCALE GENOMIC DNA]</scope>
    <source>
        <strain evidence="9">2013Ark11</strain>
    </source>
</reference>
<dbReference type="Gene3D" id="1.20.272.10">
    <property type="match status" value="1"/>
</dbReference>
<gene>
    <name evidence="8" type="ORF">Ark11_0303</name>
</gene>
<dbReference type="GO" id="GO:0003887">
    <property type="term" value="F:DNA-directed DNA polymerase activity"/>
    <property type="evidence" value="ECO:0007669"/>
    <property type="project" value="UniProtKB-KW"/>
</dbReference>
<evidence type="ECO:0000256" key="6">
    <source>
        <dbReference type="ARBA" id="ARBA00034754"/>
    </source>
</evidence>
<keyword evidence="9" id="KW-1185">Reference proteome</keyword>
<dbReference type="EC" id="2.7.7.7" evidence="1"/>
<keyword evidence="4" id="KW-0235">DNA replication</keyword>
<dbReference type="InterPro" id="IPR005790">
    <property type="entry name" value="DNA_polIII_delta"/>
</dbReference>
<sequence>MLIESAKFISFFQRREITSCSVVFGDEEFFRAQIMDEIRRSFRDRCEFGERLVFDCRKNNRYDELKSVLRNSSLFSSSRLFEILCNPSQVEGLLKFISCYRHGDFFVLILENLSWQDKKSAWFVAGCKGDEICFFSCIYPSPDHFIAWINDLLLSKGIKFSPEVTEFLSTFFEGNACGVYQALEQIILQQASQKIITADYIQENIFSTTRYGVDDCIQAVFSRDRERFVRILNYLSASDESLISLIVWRLSQDLRVCCAYHSESPLTPKQEDSFFQKRKIFGERRSFFIKAIKLLVESDIVQALSCLNFIDKKHKGIVPGYPWDDLLWTGLFLMRDR</sequence>
<dbReference type="InterPro" id="IPR008921">
    <property type="entry name" value="DNA_pol3_clamp-load_cplx_C"/>
</dbReference>
<name>A0A0S4M028_9BURK</name>
<comment type="similarity">
    <text evidence="6">Belongs to the DNA polymerase HolA subunit family.</text>
</comment>
<dbReference type="OrthoDB" id="9770982at2"/>
<protein>
    <recommendedName>
        <fullName evidence="1">DNA-directed DNA polymerase</fullName>
        <ecNumber evidence="1">2.7.7.7</ecNumber>
    </recommendedName>
</protein>
<dbReference type="GO" id="GO:0003677">
    <property type="term" value="F:DNA binding"/>
    <property type="evidence" value="ECO:0007669"/>
    <property type="project" value="InterPro"/>
</dbReference>